<proteinExistence type="predicted"/>
<feature type="compositionally biased region" description="Basic and acidic residues" evidence="1">
    <location>
        <begin position="633"/>
        <end position="644"/>
    </location>
</feature>
<accession>A0ABD1I375</accession>
<feature type="compositionally biased region" description="Basic and acidic residues" evidence="1">
    <location>
        <begin position="98"/>
        <end position="121"/>
    </location>
</feature>
<dbReference type="Proteomes" id="UP001567538">
    <property type="component" value="Unassembled WGS sequence"/>
</dbReference>
<feature type="compositionally biased region" description="Basic and acidic residues" evidence="1">
    <location>
        <begin position="251"/>
        <end position="270"/>
    </location>
</feature>
<dbReference type="PANTHER" id="PTHR31105:SF42">
    <property type="entry name" value="OS02G0258300 PROTEIN"/>
    <property type="match status" value="1"/>
</dbReference>
<feature type="region of interest" description="Disordered" evidence="1">
    <location>
        <begin position="249"/>
        <end position="270"/>
    </location>
</feature>
<gene>
    <name evidence="4" type="ORF">AAHA92_04573</name>
</gene>
<feature type="region of interest" description="Disordered" evidence="1">
    <location>
        <begin position="72"/>
        <end position="121"/>
    </location>
</feature>
<dbReference type="Pfam" id="PF22910">
    <property type="entry name" value="EDR4-like_1st"/>
    <property type="match status" value="1"/>
</dbReference>
<evidence type="ECO:0000313" key="4">
    <source>
        <dbReference type="EMBL" id="KAL1561938.1"/>
    </source>
</evidence>
<dbReference type="InterPro" id="IPR021480">
    <property type="entry name" value="Zinc_ribbon_12"/>
</dbReference>
<feature type="region of interest" description="Disordered" evidence="1">
    <location>
        <begin position="523"/>
        <end position="553"/>
    </location>
</feature>
<comment type="caution">
    <text evidence="4">The sequence shown here is derived from an EMBL/GenBank/DDBJ whole genome shotgun (WGS) entry which is preliminary data.</text>
</comment>
<evidence type="ECO:0000313" key="5">
    <source>
        <dbReference type="Proteomes" id="UP001567538"/>
    </source>
</evidence>
<organism evidence="4 5">
    <name type="scientific">Salvia divinorum</name>
    <name type="common">Maria pastora</name>
    <name type="synonym">Diviner's sage</name>
    <dbReference type="NCBI Taxonomy" id="28513"/>
    <lineage>
        <taxon>Eukaryota</taxon>
        <taxon>Viridiplantae</taxon>
        <taxon>Streptophyta</taxon>
        <taxon>Embryophyta</taxon>
        <taxon>Tracheophyta</taxon>
        <taxon>Spermatophyta</taxon>
        <taxon>Magnoliopsida</taxon>
        <taxon>eudicotyledons</taxon>
        <taxon>Gunneridae</taxon>
        <taxon>Pentapetalae</taxon>
        <taxon>asterids</taxon>
        <taxon>lamiids</taxon>
        <taxon>Lamiales</taxon>
        <taxon>Lamiaceae</taxon>
        <taxon>Nepetoideae</taxon>
        <taxon>Mentheae</taxon>
        <taxon>Salviinae</taxon>
        <taxon>Salvia</taxon>
        <taxon>Salvia subgen. Calosphace</taxon>
    </lineage>
</organism>
<feature type="region of interest" description="Disordered" evidence="1">
    <location>
        <begin position="288"/>
        <end position="347"/>
    </location>
</feature>
<evidence type="ECO:0000259" key="2">
    <source>
        <dbReference type="Pfam" id="PF11331"/>
    </source>
</evidence>
<dbReference type="InterPro" id="IPR040244">
    <property type="entry name" value="EDR4-like"/>
</dbReference>
<feature type="region of interest" description="Disordered" evidence="1">
    <location>
        <begin position="570"/>
        <end position="619"/>
    </location>
</feature>
<protein>
    <submittedName>
        <fullName evidence="4">Protein ENHANCED DISEASE RESISTANCE 4-like</fullName>
    </submittedName>
</protein>
<evidence type="ECO:0000256" key="1">
    <source>
        <dbReference type="SAM" id="MobiDB-lite"/>
    </source>
</evidence>
<dbReference type="PANTHER" id="PTHR31105">
    <property type="entry name" value="EXTRA-LARGE G-PROTEIN-LIKE"/>
    <property type="match status" value="1"/>
</dbReference>
<dbReference type="AlphaFoldDB" id="A0ABD1I375"/>
<sequence>MSETAKVRLVRCPKCENLLPEVTDFSVYQCGGCGAVLRSNNKGVDTFSEKSDEERIGSNLDRLSDRYEKMNNVSERRVMEMSDGSESDVRSNVSSSSRAERRGALRERAETGRNGLGKEESWDVGSDVMRDRRFDEIQRAKMAQDFEDMALSRDNEAGLRRPGRAGDGRVGVRSEMDGVWRAQRVDPEVGRHRKDGSFDRLSTSSYDFDDPSRSRSGVVDGLSNAEFVGDDRAELLRQLEELTYKLSRSGDLNDKGKDKAPFDRRMHPRDPYASENEAMAMHSSLKRAPFQDQYTEPPHLMRRQGMGENGFYPARYAPRPVQGYGNPSRPHLRPSESQGAFQMPPPRGYDGMAYMDNMEAYPPNFSRHHPSCSCYDCRAKRQVSNPMVQAASSGKYSNVSDDHGSFGERDHYNLRVHDQPPSRLFTSQVHSRWPSDVNSEVDGFTRRRPARAHLAVGGKHCRPLAGGAPFLTCNSCFEVLVLPKKALSKNGSRKKLRCGACSSIIAFVVSGKNLVVSLDVEAKNGPQKADNGRDVPLKQGNAHPSQTRTAFSSVDYDSAGYDFHSMDKEVARPGIDSKPNETRARRSTSTYASEAEEETQDSARADKGPQPPSGSSLQEYFDHSNKYHLVKDSREGNRSGHSEHVVPLPNKTGTKQILRKESTATEIDISSNEFSNTGSTFESSEAGRGGRGAGSFFAGIMESIKDPHRSEEADDVTVNGHLISNRLIKKAEKVAGPIHPGHYWYDFRAGFWGAIGGPCLGIIPPFIEQFNYPMPKHCAGGNTHVFVNGRELNHKDLNLLVGRGLSRERDRSYIVEISGRVLDDDTGEELECLGKLAPTMEKAKRGFGMKIPQAVA</sequence>
<evidence type="ECO:0000259" key="3">
    <source>
        <dbReference type="Pfam" id="PF22910"/>
    </source>
</evidence>
<dbReference type="InterPro" id="IPR055126">
    <property type="entry name" value="EDR4-like_N"/>
</dbReference>
<name>A0ABD1I375_SALDI</name>
<feature type="compositionally biased region" description="Polar residues" evidence="1">
    <location>
        <begin position="670"/>
        <end position="680"/>
    </location>
</feature>
<feature type="domain" description="Probable zinc-ribbon" evidence="2">
    <location>
        <begin position="465"/>
        <end position="508"/>
    </location>
</feature>
<reference evidence="4 5" key="1">
    <citation type="submission" date="2024-06" db="EMBL/GenBank/DDBJ databases">
        <title>A chromosome level genome sequence of Diviner's sage (Salvia divinorum).</title>
        <authorList>
            <person name="Ford S.A."/>
            <person name="Ro D.-K."/>
            <person name="Ness R.W."/>
            <person name="Phillips M.A."/>
        </authorList>
    </citation>
    <scope>NUCLEOTIDE SEQUENCE [LARGE SCALE GENOMIC DNA]</scope>
    <source>
        <strain evidence="4">SAF-2024a</strain>
        <tissue evidence="4">Leaf</tissue>
    </source>
</reference>
<feature type="region of interest" description="Disordered" evidence="1">
    <location>
        <begin position="633"/>
        <end position="654"/>
    </location>
</feature>
<dbReference type="Pfam" id="PF11331">
    <property type="entry name" value="Zn_ribbon_12"/>
    <property type="match status" value="1"/>
</dbReference>
<feature type="region of interest" description="Disordered" evidence="1">
    <location>
        <begin position="670"/>
        <end position="690"/>
    </location>
</feature>
<feature type="domain" description="Enhanced disease resistance 4-like N-terminal" evidence="3">
    <location>
        <begin position="6"/>
        <end position="38"/>
    </location>
</feature>
<keyword evidence="5" id="KW-1185">Reference proteome</keyword>
<feature type="region of interest" description="Disordered" evidence="1">
    <location>
        <begin position="190"/>
        <end position="217"/>
    </location>
</feature>
<feature type="compositionally biased region" description="Polar residues" evidence="1">
    <location>
        <begin position="542"/>
        <end position="552"/>
    </location>
</feature>
<dbReference type="EMBL" id="JBEAFC010000003">
    <property type="protein sequence ID" value="KAL1561938.1"/>
    <property type="molecule type" value="Genomic_DNA"/>
</dbReference>